<feature type="transmembrane region" description="Helical" evidence="1">
    <location>
        <begin position="80"/>
        <end position="102"/>
    </location>
</feature>
<dbReference type="AlphaFoldDB" id="A0A3Q2PNK1"/>
<dbReference type="STRING" id="8078.ENSFHEP00000014252"/>
<protein>
    <recommendedName>
        <fullName evidence="4">Transmembrane protein 238</fullName>
    </recommendedName>
</protein>
<keyword evidence="1" id="KW-0812">Transmembrane</keyword>
<reference evidence="2" key="2">
    <citation type="submission" date="2025-09" db="UniProtKB">
        <authorList>
            <consortium name="Ensembl"/>
        </authorList>
    </citation>
    <scope>IDENTIFICATION</scope>
</reference>
<sequence length="182" mass="20249">MEKNVRHLSSLLNADLHKPWQGSKTASLSADVAAMDLIKLIGSCLPFFLLAVIFDVVGLVLLFVGIFGDLRLDGHFYGDFLIYTGSLIIFTSLACWLMWYVGNIRVSEYDGRKRNSIAQLARKISERLTLKLKGEDCVKPGNRRANSTSVPPTGQGDLNVQLPPLKQGAWVPDTELYYTLEC</sequence>
<reference evidence="2" key="1">
    <citation type="submission" date="2025-08" db="UniProtKB">
        <authorList>
            <consortium name="Ensembl"/>
        </authorList>
    </citation>
    <scope>IDENTIFICATION</scope>
</reference>
<dbReference type="PANTHER" id="PTHR28613">
    <property type="entry name" value="SI:CH211-232M10.4-RELATED"/>
    <property type="match status" value="1"/>
</dbReference>
<dbReference type="Proteomes" id="UP000265000">
    <property type="component" value="Unplaced"/>
</dbReference>
<feature type="transmembrane region" description="Helical" evidence="1">
    <location>
        <begin position="45"/>
        <end position="68"/>
    </location>
</feature>
<organism evidence="2 3">
    <name type="scientific">Fundulus heteroclitus</name>
    <name type="common">Killifish</name>
    <name type="synonym">Mummichog</name>
    <dbReference type="NCBI Taxonomy" id="8078"/>
    <lineage>
        <taxon>Eukaryota</taxon>
        <taxon>Metazoa</taxon>
        <taxon>Chordata</taxon>
        <taxon>Craniata</taxon>
        <taxon>Vertebrata</taxon>
        <taxon>Euteleostomi</taxon>
        <taxon>Actinopterygii</taxon>
        <taxon>Neopterygii</taxon>
        <taxon>Teleostei</taxon>
        <taxon>Neoteleostei</taxon>
        <taxon>Acanthomorphata</taxon>
        <taxon>Ovalentaria</taxon>
        <taxon>Atherinomorphae</taxon>
        <taxon>Cyprinodontiformes</taxon>
        <taxon>Fundulidae</taxon>
        <taxon>Fundulus</taxon>
    </lineage>
</organism>
<keyword evidence="1" id="KW-0472">Membrane</keyword>
<dbReference type="Ensembl" id="ENSFHET00000022001.1">
    <property type="protein sequence ID" value="ENSFHEP00000014252.1"/>
    <property type="gene ID" value="ENSFHEG00000015782.1"/>
</dbReference>
<evidence type="ECO:0000256" key="1">
    <source>
        <dbReference type="SAM" id="Phobius"/>
    </source>
</evidence>
<dbReference type="Pfam" id="PF15125">
    <property type="entry name" value="TMEM238"/>
    <property type="match status" value="1"/>
</dbReference>
<evidence type="ECO:0000313" key="3">
    <source>
        <dbReference type="Proteomes" id="UP000265000"/>
    </source>
</evidence>
<proteinExistence type="predicted"/>
<dbReference type="PANTHER" id="PTHR28613:SF7">
    <property type="entry name" value="TRANSMEMBRANE PROTEIN 238"/>
    <property type="match status" value="1"/>
</dbReference>
<name>A0A3Q2PNK1_FUNHE</name>
<evidence type="ECO:0008006" key="4">
    <source>
        <dbReference type="Google" id="ProtNLM"/>
    </source>
</evidence>
<dbReference type="GeneTree" id="ENSGT00940000162720"/>
<keyword evidence="3" id="KW-1185">Reference proteome</keyword>
<accession>A0A3Q2PNK1</accession>
<dbReference type="InterPro" id="IPR029365">
    <property type="entry name" value="TMEM238"/>
</dbReference>
<keyword evidence="1" id="KW-1133">Transmembrane helix</keyword>
<evidence type="ECO:0000313" key="2">
    <source>
        <dbReference type="Ensembl" id="ENSFHEP00000014252.1"/>
    </source>
</evidence>